<dbReference type="RefSeq" id="WP_117493850.1">
    <property type="nucleotide sequence ID" value="NZ_QVLX01000013.1"/>
</dbReference>
<reference evidence="4 5" key="1">
    <citation type="submission" date="2018-08" db="EMBL/GenBank/DDBJ databases">
        <title>A genome reference for cultivated species of the human gut microbiota.</title>
        <authorList>
            <person name="Zou Y."/>
            <person name="Xue W."/>
            <person name="Luo G."/>
        </authorList>
    </citation>
    <scope>NUCLEOTIDE SEQUENCE [LARGE SCALE GENOMIC DNA]</scope>
    <source>
        <strain evidence="4 5">AF37-2AT</strain>
    </source>
</reference>
<accession>A0A3E3JYV8</accession>
<keyword evidence="2" id="KW-0808">Transferase</keyword>
<feature type="domain" description="Glycosyl transferase family 28 C-terminal" evidence="3">
    <location>
        <begin position="285"/>
        <end position="364"/>
    </location>
</feature>
<evidence type="ECO:0000256" key="2">
    <source>
        <dbReference type="ARBA" id="ARBA00022679"/>
    </source>
</evidence>
<protein>
    <recommendedName>
        <fullName evidence="3">Glycosyl transferase family 28 C-terminal domain-containing protein</fullName>
    </recommendedName>
</protein>
<evidence type="ECO:0000256" key="1">
    <source>
        <dbReference type="ARBA" id="ARBA00022676"/>
    </source>
</evidence>
<dbReference type="InterPro" id="IPR002213">
    <property type="entry name" value="UDP_glucos_trans"/>
</dbReference>
<dbReference type="EMBL" id="QVLX01000013">
    <property type="protein sequence ID" value="RGE84635.1"/>
    <property type="molecule type" value="Genomic_DNA"/>
</dbReference>
<sequence>MKGIQVKMKTVMICLNPFISHVVPTFELAKRLEKKNINIIYVGPEELKENVIEKNFAYISIHSYNEKLLQDLKRKEEFSKLEDIYREIHAEVSKAFIENRADMIFMGISRFLVYFLPAKLLHLKILFYSLNMGATGITCYNPPTTCGYIPSDKILSKLICLCLWGRRFIRKIFKQSFLIQLKHYPWVQLRQLSKKEKWKWRFGIDGIFPNVPIFIFGTNYLEFNSHNSARYTGLCLEKKYSWTSMNFPVSKTLIYCSLGTMASRYKNGASFVNAVIKSFCKNPQWHLIISLGGISKEKICLENLPLNVTIFDFAPQREILQYADLVLTHGGHGTIKECIEAGVPMIVFPCSYDQRGNAARVAYHRIGLRSLVLKKTFWQRIFNKGESYIASEDITLLIKEALSKQVYQENIKQIREKIKKADEMEEILHYILELINE</sequence>
<proteinExistence type="predicted"/>
<dbReference type="OrthoDB" id="6620093at2"/>
<dbReference type="AlphaFoldDB" id="A0A3E3JYV8"/>
<dbReference type="SUPFAM" id="SSF53756">
    <property type="entry name" value="UDP-Glycosyltransferase/glycogen phosphorylase"/>
    <property type="match status" value="1"/>
</dbReference>
<keyword evidence="1" id="KW-0328">Glycosyltransferase</keyword>
<dbReference type="GO" id="GO:0008194">
    <property type="term" value="F:UDP-glycosyltransferase activity"/>
    <property type="evidence" value="ECO:0007669"/>
    <property type="project" value="InterPro"/>
</dbReference>
<dbReference type="Gene3D" id="3.40.50.2000">
    <property type="entry name" value="Glycogen Phosphorylase B"/>
    <property type="match status" value="1"/>
</dbReference>
<dbReference type="InterPro" id="IPR007235">
    <property type="entry name" value="Glyco_trans_28_C"/>
</dbReference>
<dbReference type="GO" id="GO:0016758">
    <property type="term" value="F:hexosyltransferase activity"/>
    <property type="evidence" value="ECO:0007669"/>
    <property type="project" value="InterPro"/>
</dbReference>
<dbReference type="InterPro" id="IPR050271">
    <property type="entry name" value="UDP-glycosyltransferase"/>
</dbReference>
<organism evidence="4 5">
    <name type="scientific">Sellimonas intestinalis</name>
    <dbReference type="NCBI Taxonomy" id="1653434"/>
    <lineage>
        <taxon>Bacteria</taxon>
        <taxon>Bacillati</taxon>
        <taxon>Bacillota</taxon>
        <taxon>Clostridia</taxon>
        <taxon>Lachnospirales</taxon>
        <taxon>Lachnospiraceae</taxon>
        <taxon>Sellimonas</taxon>
    </lineage>
</organism>
<comment type="caution">
    <text evidence="4">The sequence shown here is derived from an EMBL/GenBank/DDBJ whole genome shotgun (WGS) entry which is preliminary data.</text>
</comment>
<dbReference type="PANTHER" id="PTHR48043:SF145">
    <property type="entry name" value="FI06409P-RELATED"/>
    <property type="match status" value="1"/>
</dbReference>
<evidence type="ECO:0000259" key="3">
    <source>
        <dbReference type="Pfam" id="PF04101"/>
    </source>
</evidence>
<dbReference type="Proteomes" id="UP000261080">
    <property type="component" value="Unassembled WGS sequence"/>
</dbReference>
<gene>
    <name evidence="4" type="ORF">DW016_14940</name>
</gene>
<evidence type="ECO:0000313" key="5">
    <source>
        <dbReference type="Proteomes" id="UP000261080"/>
    </source>
</evidence>
<dbReference type="CDD" id="cd03784">
    <property type="entry name" value="GT1_Gtf-like"/>
    <property type="match status" value="1"/>
</dbReference>
<dbReference type="Pfam" id="PF04101">
    <property type="entry name" value="Glyco_tran_28_C"/>
    <property type="match status" value="1"/>
</dbReference>
<evidence type="ECO:0000313" key="4">
    <source>
        <dbReference type="EMBL" id="RGE84635.1"/>
    </source>
</evidence>
<name>A0A3E3JYV8_9FIRM</name>
<dbReference type="PANTHER" id="PTHR48043">
    <property type="entry name" value="EG:EG0003.4 PROTEIN-RELATED"/>
    <property type="match status" value="1"/>
</dbReference>
<keyword evidence="5" id="KW-1185">Reference proteome</keyword>